<dbReference type="PRINTS" id="PR00420">
    <property type="entry name" value="RNGMNOXGNASE"/>
</dbReference>
<dbReference type="InterPro" id="IPR036396">
    <property type="entry name" value="Cyt_P450_sf"/>
</dbReference>
<evidence type="ECO:0000256" key="5">
    <source>
        <dbReference type="ARBA" id="ARBA00023002"/>
    </source>
</evidence>
<comment type="caution">
    <text evidence="8">The sequence shown here is derived from an EMBL/GenBank/DDBJ whole genome shotgun (WGS) entry which is preliminary data.</text>
</comment>
<sequence length="982" mass="110181">MPNDFSVIIVGGSVAGLALAHCLQRLGVSFTILEQGEIAPQLGASIGILPNGGRILDQLGIFDNIEKEIEPLELARIRYPDDFWFESRYPKALHSNYHYPVSFLERQRFLQILYDTLESKNHIHTRKKVLAVESGIDCAVVKTSDGSEYRADLVVGADGVHSVVRSEIWRHLKQTCQTRPTEKENSGIKYEYSCIYGLSRDVPHMKLGEQLSLLDDGVSIHVFTGKQSKFFWFAMVKTPQAGYAGKGACSDHAARQICDSMRSKKLSNVLTFGDVWSRCTIYKMTPLEEGVFKQWNHGRMLCIGDAVRKMCPNIGQGANMAIEDAARLANLIHKRLPLGKLSAGEVDSMLREFTAAQKPRTNSICAQSEFLVRMHANQGMGRRLLGRYVIPFLNDAPAGLSGLSINNAVKLEFIDAPTRSLGDKGIFQQHRSTRSTLESDVAADDTPAMFLDRVVRTLSTDPLSPISPSYRLNMHYGNSTQSLSRNALSTFFDSSAYNVPATQVILAILVLVICTSLYWKPSTGIDVPFVGYRSSWEPRFLAQIRYTFSASSMISEGYKKVCELPIGACSRTRHVSNDSQQWKDSLFQISRPPQELSAIHGLIENFGGRYSGLGLLGKHDVGIRAFQMKITPNLAKLCDDMVDELEYSLRTDLPPCHGLPLCRDPEWLKAAFGHADNVTITQIAMRSVPCFMRPLLDLCLPFSWKYKAHLRAGKKVLIPEVQRRRDLETSGVDYVKPNDLLQSMVEMTNPDDEEGQPDTLAELMITMTAIAGHSTAASGSHVIFDLVSRPEYIDLLREEAQTTLQKTEMRFTKQSLSGLRKMDSFMRESQRHNPLSLLGFLRVVKAPAGITLQDGTHVPYGTQLCIPPHSISSDPTVLEDAQSFNGLRYYEQRCRDPGQENKHQYATTDKIHLHFGYGKWACPGRFMASDMMKMIVATLLLRYDIKYPDGKARPTNGHIHEFPFMNIYTKLLMKRRDEMPVV</sequence>
<name>A0A9P8M362_9HYPO</name>
<reference evidence="8 9" key="1">
    <citation type="submission" date="2020-07" db="EMBL/GenBank/DDBJ databases">
        <title>Metarhizium humberi genome.</title>
        <authorList>
            <person name="Lysoe E."/>
        </authorList>
    </citation>
    <scope>NUCLEOTIDE SEQUENCE [LARGE SCALE GENOMIC DNA]</scope>
    <source>
        <strain evidence="8 9">ESALQ1638</strain>
    </source>
</reference>
<dbReference type="GO" id="GO:0020037">
    <property type="term" value="F:heme binding"/>
    <property type="evidence" value="ECO:0007669"/>
    <property type="project" value="InterPro"/>
</dbReference>
<dbReference type="GO" id="GO:0016705">
    <property type="term" value="F:oxidoreductase activity, acting on paired donors, with incorporation or reduction of molecular oxygen"/>
    <property type="evidence" value="ECO:0007669"/>
    <property type="project" value="InterPro"/>
</dbReference>
<dbReference type="GO" id="GO:0005506">
    <property type="term" value="F:iron ion binding"/>
    <property type="evidence" value="ECO:0007669"/>
    <property type="project" value="InterPro"/>
</dbReference>
<keyword evidence="4" id="KW-0274">FAD</keyword>
<dbReference type="SUPFAM" id="SSF48264">
    <property type="entry name" value="Cytochrome P450"/>
    <property type="match status" value="1"/>
</dbReference>
<dbReference type="AlphaFoldDB" id="A0A9P8M362"/>
<dbReference type="InterPro" id="IPR036188">
    <property type="entry name" value="FAD/NAD-bd_sf"/>
</dbReference>
<dbReference type="InterPro" id="IPR001128">
    <property type="entry name" value="Cyt_P450"/>
</dbReference>
<keyword evidence="6" id="KW-0503">Monooxygenase</keyword>
<dbReference type="PANTHER" id="PTHR47356:SF2">
    <property type="entry name" value="FAD-BINDING DOMAIN-CONTAINING PROTEIN-RELATED"/>
    <property type="match status" value="1"/>
</dbReference>
<dbReference type="PANTHER" id="PTHR47356">
    <property type="entry name" value="FAD-DEPENDENT MONOOXYGENASE ASQG-RELATED"/>
    <property type="match status" value="1"/>
</dbReference>
<protein>
    <recommendedName>
        <fullName evidence="7">FAD-binding domain-containing protein</fullName>
    </recommendedName>
</protein>
<organism evidence="8 9">
    <name type="scientific">Metarhizium humberi</name>
    <dbReference type="NCBI Taxonomy" id="2596975"/>
    <lineage>
        <taxon>Eukaryota</taxon>
        <taxon>Fungi</taxon>
        <taxon>Dikarya</taxon>
        <taxon>Ascomycota</taxon>
        <taxon>Pezizomycotina</taxon>
        <taxon>Sordariomycetes</taxon>
        <taxon>Hypocreomycetidae</taxon>
        <taxon>Hypocreales</taxon>
        <taxon>Clavicipitaceae</taxon>
        <taxon>Metarhizium</taxon>
    </lineage>
</organism>
<comment type="cofactor">
    <cofactor evidence="1">
        <name>FAD</name>
        <dbReference type="ChEBI" id="CHEBI:57692"/>
    </cofactor>
</comment>
<dbReference type="Pfam" id="PF00067">
    <property type="entry name" value="p450"/>
    <property type="match status" value="1"/>
</dbReference>
<accession>A0A9P8M362</accession>
<dbReference type="GO" id="GO:0071949">
    <property type="term" value="F:FAD binding"/>
    <property type="evidence" value="ECO:0007669"/>
    <property type="project" value="InterPro"/>
</dbReference>
<gene>
    <name evidence="8" type="ORF">MHUMG1_10240</name>
</gene>
<dbReference type="EMBL" id="JACEFI010000039">
    <property type="protein sequence ID" value="KAH0592029.1"/>
    <property type="molecule type" value="Genomic_DNA"/>
</dbReference>
<comment type="similarity">
    <text evidence="2">Belongs to the paxM FAD-dependent monooxygenase family.</text>
</comment>
<keyword evidence="5" id="KW-0560">Oxidoreductase</keyword>
<dbReference type="Gene3D" id="3.50.50.60">
    <property type="entry name" value="FAD/NAD(P)-binding domain"/>
    <property type="match status" value="1"/>
</dbReference>
<evidence type="ECO:0000313" key="9">
    <source>
        <dbReference type="Proteomes" id="UP000764110"/>
    </source>
</evidence>
<keyword evidence="9" id="KW-1185">Reference proteome</keyword>
<keyword evidence="3" id="KW-0285">Flavoprotein</keyword>
<evidence type="ECO:0000256" key="2">
    <source>
        <dbReference type="ARBA" id="ARBA00007992"/>
    </source>
</evidence>
<dbReference type="Proteomes" id="UP000764110">
    <property type="component" value="Unassembled WGS sequence"/>
</dbReference>
<proteinExistence type="inferred from homology"/>
<evidence type="ECO:0000256" key="1">
    <source>
        <dbReference type="ARBA" id="ARBA00001974"/>
    </source>
</evidence>
<evidence type="ECO:0000259" key="7">
    <source>
        <dbReference type="Pfam" id="PF01494"/>
    </source>
</evidence>
<feature type="domain" description="FAD-binding" evidence="7">
    <location>
        <begin position="5"/>
        <end position="168"/>
    </location>
</feature>
<dbReference type="GO" id="GO:0004497">
    <property type="term" value="F:monooxygenase activity"/>
    <property type="evidence" value="ECO:0007669"/>
    <property type="project" value="UniProtKB-KW"/>
</dbReference>
<dbReference type="InterPro" id="IPR050562">
    <property type="entry name" value="FAD_mOase_fung"/>
</dbReference>
<dbReference type="InterPro" id="IPR002938">
    <property type="entry name" value="FAD-bd"/>
</dbReference>
<dbReference type="CDD" id="cd11041">
    <property type="entry name" value="CYP503A1-like"/>
    <property type="match status" value="1"/>
</dbReference>
<evidence type="ECO:0000313" key="8">
    <source>
        <dbReference type="EMBL" id="KAH0592029.1"/>
    </source>
</evidence>
<dbReference type="Pfam" id="PF01494">
    <property type="entry name" value="FAD_binding_3"/>
    <property type="match status" value="2"/>
</dbReference>
<feature type="domain" description="FAD-binding" evidence="7">
    <location>
        <begin position="285"/>
        <end position="332"/>
    </location>
</feature>
<evidence type="ECO:0000256" key="3">
    <source>
        <dbReference type="ARBA" id="ARBA00022630"/>
    </source>
</evidence>
<dbReference type="SUPFAM" id="SSF51905">
    <property type="entry name" value="FAD/NAD(P)-binding domain"/>
    <property type="match status" value="1"/>
</dbReference>
<dbReference type="Gene3D" id="1.10.630.10">
    <property type="entry name" value="Cytochrome P450"/>
    <property type="match status" value="1"/>
</dbReference>
<evidence type="ECO:0000256" key="4">
    <source>
        <dbReference type="ARBA" id="ARBA00022827"/>
    </source>
</evidence>
<evidence type="ECO:0000256" key="6">
    <source>
        <dbReference type="ARBA" id="ARBA00023033"/>
    </source>
</evidence>